<comment type="caution">
    <text evidence="1">The sequence shown here is derived from an EMBL/GenBank/DDBJ whole genome shotgun (WGS) entry which is preliminary data.</text>
</comment>
<evidence type="ECO:0000313" key="1">
    <source>
        <dbReference type="EMBL" id="CAG8851729.1"/>
    </source>
</evidence>
<accession>A0ABN7XA42</accession>
<feature type="non-terminal residue" evidence="1">
    <location>
        <position position="149"/>
    </location>
</feature>
<proteinExistence type="predicted"/>
<feature type="non-terminal residue" evidence="1">
    <location>
        <position position="1"/>
    </location>
</feature>
<dbReference type="Proteomes" id="UP000789901">
    <property type="component" value="Unassembled WGS sequence"/>
</dbReference>
<dbReference type="Gene3D" id="3.60.130.30">
    <property type="match status" value="1"/>
</dbReference>
<sequence length="149" mass="17178">ETIVDFYNLSNPVVANNAKVVVDHYYQHTCSNPQHQFKRFKKQVTETFGTFTRSISNIIYENKKLDFGPNVPKLFRGFPIIVINFNTICQFHQDLKDHQNIICVVCLLGSFEDKQLVFLELKLAIHAKQDQAIAFKSNILVHNNLPVIS</sequence>
<protein>
    <submittedName>
        <fullName evidence="1">3328_t:CDS:1</fullName>
    </submittedName>
</protein>
<reference evidence="1 2" key="1">
    <citation type="submission" date="2021-06" db="EMBL/GenBank/DDBJ databases">
        <authorList>
            <person name="Kallberg Y."/>
            <person name="Tangrot J."/>
            <person name="Rosling A."/>
        </authorList>
    </citation>
    <scope>NUCLEOTIDE SEQUENCE [LARGE SCALE GENOMIC DNA]</scope>
    <source>
        <strain evidence="1 2">120-4 pot B 10/14</strain>
    </source>
</reference>
<name>A0ABN7XA42_GIGMA</name>
<organism evidence="1 2">
    <name type="scientific">Gigaspora margarita</name>
    <dbReference type="NCBI Taxonomy" id="4874"/>
    <lineage>
        <taxon>Eukaryota</taxon>
        <taxon>Fungi</taxon>
        <taxon>Fungi incertae sedis</taxon>
        <taxon>Mucoromycota</taxon>
        <taxon>Glomeromycotina</taxon>
        <taxon>Glomeromycetes</taxon>
        <taxon>Diversisporales</taxon>
        <taxon>Gigasporaceae</taxon>
        <taxon>Gigaspora</taxon>
    </lineage>
</organism>
<evidence type="ECO:0000313" key="2">
    <source>
        <dbReference type="Proteomes" id="UP000789901"/>
    </source>
</evidence>
<dbReference type="EMBL" id="CAJVQB010107573">
    <property type="protein sequence ID" value="CAG8851729.1"/>
    <property type="molecule type" value="Genomic_DNA"/>
</dbReference>
<keyword evidence="2" id="KW-1185">Reference proteome</keyword>
<gene>
    <name evidence="1" type="ORF">GMARGA_LOCUS40885</name>
</gene>